<evidence type="ECO:0000256" key="2">
    <source>
        <dbReference type="ARBA" id="ARBA00022690"/>
    </source>
</evidence>
<comment type="caution">
    <text evidence="8">The sequence shown here is derived from an EMBL/GenBank/DDBJ whole genome shotgun (WGS) entry which is preliminary data.</text>
</comment>
<keyword evidence="3" id="KW-0732">Signal</keyword>
<gene>
    <name evidence="8" type="ORF">MONAX_5E001542</name>
</gene>
<dbReference type="InterPro" id="IPR023795">
    <property type="entry name" value="Serpin_CS"/>
</dbReference>
<name>A0A5E4D8K5_MARMO</name>
<evidence type="ECO:0000313" key="9">
    <source>
        <dbReference type="Proteomes" id="UP000335636"/>
    </source>
</evidence>
<proteinExistence type="inferred from homology"/>
<dbReference type="Gene3D" id="2.30.39.10">
    <property type="entry name" value="Alpha-1-antitrypsin, domain 1"/>
    <property type="match status" value="2"/>
</dbReference>
<keyword evidence="2" id="KW-0646">Protease inhibitor</keyword>
<dbReference type="Proteomes" id="UP000335636">
    <property type="component" value="Unassembled WGS sequence"/>
</dbReference>
<evidence type="ECO:0000256" key="6">
    <source>
        <dbReference type="RuleBase" id="RU000411"/>
    </source>
</evidence>
<sequence length="528" mass="58476">MEQDFHVDEATTVRVPMMNRVGMFDLHYCPTLASWVLQMDYLGNATAIFLLPDEGKLQHLEDTITKEILAKFLKNRESRKCQGSAQVAAEKGQWSKSRTQIQLEGDFPPRMYMVPSQYPGPHQGTDTSTCCGRIKDKGLGLQVRAARGRTCCRTGRGAQGKRLHGKAQNRNRQHWELRARSHRLRFSVASQAGPLVPGATQLGYVTQSRCTVLSPGLATGDGDTLQTDVTHVQSCQTHQSTLGHRLRKALAGQAGVTNGDVICFQEDTLKLPGRLLGGRDVQGPQDKMCPLVGMMSTPLRAGLSPPRTIETCGLRVPYPQSAGPEAKWEEPFEEVLTREQDFHVDEATTVRVPMMNRVGMFDLHYCPTLASWVLQMDYLGNATAIFLLPDEGKLQHLEDTITKEILAKFLKNRESRRVDLHFPKVNISETIHLKPVLTSLGITKVFSNAADLSGITEDAPLRVSKALHKAVLTIDERGTEAAGATVMGIMPVSLPPEVKFDRPFLMVIYEHSTKSPLFVGKVVNPTLH</sequence>
<dbReference type="Gene3D" id="3.30.497.10">
    <property type="entry name" value="Antithrombin, subunit I, domain 2"/>
    <property type="match status" value="1"/>
</dbReference>
<evidence type="ECO:0000259" key="7">
    <source>
        <dbReference type="SMART" id="SM00093"/>
    </source>
</evidence>
<dbReference type="SMART" id="SM00093">
    <property type="entry name" value="SERPIN"/>
    <property type="match status" value="1"/>
</dbReference>
<dbReference type="AlphaFoldDB" id="A0A5E4D8K5"/>
<evidence type="ECO:0000256" key="3">
    <source>
        <dbReference type="ARBA" id="ARBA00022729"/>
    </source>
</evidence>
<dbReference type="FunFam" id="2.10.310.10:FF:000001">
    <property type="entry name" value="Serpin family A member 1"/>
    <property type="match status" value="1"/>
</dbReference>
<evidence type="ECO:0000313" key="8">
    <source>
        <dbReference type="EMBL" id="VTJ90587.1"/>
    </source>
</evidence>
<dbReference type="PANTHER" id="PTHR11461:SF165">
    <property type="entry name" value="ALPHA-1-ANTITRYPSIN"/>
    <property type="match status" value="1"/>
</dbReference>
<dbReference type="PROSITE" id="PS00284">
    <property type="entry name" value="SERPIN"/>
    <property type="match status" value="1"/>
</dbReference>
<dbReference type="InterPro" id="IPR042185">
    <property type="entry name" value="Serpin_sf_2"/>
</dbReference>
<dbReference type="InterPro" id="IPR023796">
    <property type="entry name" value="Serpin_dom"/>
</dbReference>
<dbReference type="InterPro" id="IPR042178">
    <property type="entry name" value="Serpin_sf_1"/>
</dbReference>
<comment type="similarity">
    <text evidence="1 6">Belongs to the serpin family.</text>
</comment>
<feature type="domain" description="Serpin" evidence="7">
    <location>
        <begin position="244"/>
        <end position="525"/>
    </location>
</feature>
<keyword evidence="9" id="KW-1185">Reference proteome</keyword>
<dbReference type="InterPro" id="IPR000215">
    <property type="entry name" value="Serpin_fam"/>
</dbReference>
<dbReference type="FunFam" id="2.30.39.10:FF:000003">
    <property type="entry name" value="alpha-1-antitrypsin isoform X1"/>
    <property type="match status" value="2"/>
</dbReference>
<dbReference type="EMBL" id="CABDUW010004719">
    <property type="protein sequence ID" value="VTJ90587.1"/>
    <property type="molecule type" value="Genomic_DNA"/>
</dbReference>
<evidence type="ECO:0000256" key="4">
    <source>
        <dbReference type="ARBA" id="ARBA00022900"/>
    </source>
</evidence>
<keyword evidence="5" id="KW-0325">Glycoprotein</keyword>
<dbReference type="InterPro" id="IPR036186">
    <property type="entry name" value="Serpin_sf"/>
</dbReference>
<dbReference type="GO" id="GO:0004867">
    <property type="term" value="F:serine-type endopeptidase inhibitor activity"/>
    <property type="evidence" value="ECO:0007669"/>
    <property type="project" value="UniProtKB-KW"/>
</dbReference>
<evidence type="ECO:0000256" key="5">
    <source>
        <dbReference type="ARBA" id="ARBA00023180"/>
    </source>
</evidence>
<dbReference type="GO" id="GO:0005615">
    <property type="term" value="C:extracellular space"/>
    <property type="evidence" value="ECO:0007669"/>
    <property type="project" value="InterPro"/>
</dbReference>
<dbReference type="Pfam" id="PF00079">
    <property type="entry name" value="Serpin"/>
    <property type="match status" value="2"/>
</dbReference>
<reference evidence="8" key="1">
    <citation type="submission" date="2019-04" db="EMBL/GenBank/DDBJ databases">
        <authorList>
            <person name="Alioto T."/>
            <person name="Alioto T."/>
        </authorList>
    </citation>
    <scope>NUCLEOTIDE SEQUENCE [LARGE SCALE GENOMIC DNA]</scope>
</reference>
<dbReference type="PANTHER" id="PTHR11461">
    <property type="entry name" value="SERINE PROTEASE INHIBITOR, SERPIN"/>
    <property type="match status" value="1"/>
</dbReference>
<evidence type="ECO:0000256" key="1">
    <source>
        <dbReference type="ARBA" id="ARBA00009500"/>
    </source>
</evidence>
<protein>
    <recommendedName>
        <fullName evidence="7">Serpin domain-containing protein</fullName>
    </recommendedName>
</protein>
<keyword evidence="4" id="KW-0722">Serine protease inhibitor</keyword>
<organism evidence="8 9">
    <name type="scientific">Marmota monax</name>
    <name type="common">Woodchuck</name>
    <dbReference type="NCBI Taxonomy" id="9995"/>
    <lineage>
        <taxon>Eukaryota</taxon>
        <taxon>Metazoa</taxon>
        <taxon>Chordata</taxon>
        <taxon>Craniata</taxon>
        <taxon>Vertebrata</taxon>
        <taxon>Euteleostomi</taxon>
        <taxon>Mammalia</taxon>
        <taxon>Eutheria</taxon>
        <taxon>Euarchontoglires</taxon>
        <taxon>Glires</taxon>
        <taxon>Rodentia</taxon>
        <taxon>Sciuromorpha</taxon>
        <taxon>Sciuridae</taxon>
        <taxon>Xerinae</taxon>
        <taxon>Marmotini</taxon>
        <taxon>Marmota</taxon>
    </lineage>
</organism>
<dbReference type="Gene3D" id="2.10.310.10">
    <property type="entry name" value="Serpins superfamily"/>
    <property type="match status" value="1"/>
</dbReference>
<accession>A0A5E4D8K5</accession>
<dbReference type="SUPFAM" id="SSF56574">
    <property type="entry name" value="Serpins"/>
    <property type="match status" value="2"/>
</dbReference>